<feature type="transmembrane region" description="Helical" evidence="1">
    <location>
        <begin position="7"/>
        <end position="27"/>
    </location>
</feature>
<organism evidence="2 3">
    <name type="scientific">Muiribacterium halophilum</name>
    <dbReference type="NCBI Taxonomy" id="2053465"/>
    <lineage>
        <taxon>Bacteria</taxon>
        <taxon>Candidatus Muiribacteriota</taxon>
        <taxon>Candidatus Muiribacteriia</taxon>
        <taxon>Candidatus Muiribacteriales</taxon>
        <taxon>Candidatus Muiribacteriaceae</taxon>
        <taxon>Candidatus Muiribacterium</taxon>
    </lineage>
</organism>
<reference evidence="2 3" key="1">
    <citation type="submission" date="2017-11" db="EMBL/GenBank/DDBJ databases">
        <title>Genome-resolved metagenomics identifies genetic mobility, metabolic interactions, and unexpected diversity in perchlorate-reducing communities.</title>
        <authorList>
            <person name="Barnum T.P."/>
            <person name="Figueroa I.A."/>
            <person name="Carlstrom C.I."/>
            <person name="Lucas L.N."/>
            <person name="Engelbrektson A.L."/>
            <person name="Coates J.D."/>
        </authorList>
    </citation>
    <scope>NUCLEOTIDE SEQUENCE [LARGE SCALE GENOMIC DNA]</scope>
    <source>
        <strain evidence="2">BM706</strain>
    </source>
</reference>
<name>A0A2N5ZDF3_MUIH1</name>
<proteinExistence type="predicted"/>
<dbReference type="AlphaFoldDB" id="A0A2N5ZDF3"/>
<sequence length="213" mass="24059">MFLKKKGIALVIVLMIIFISTALLMMVSTKSDIDADKQIFKGEKIRAEMLAKGAIQHAMLKIRYFPTEFYDAASLYYGEGKIADKEINFIDKSYLGEVFIDDSDNIRCSGEFIRDLGVLQGEEVEQGFNADDEEFAGQVKAKAPFGGSYYVKKIELLSHDNRTNQDTVRITVYAQEISGKTTAVIKNALRGTDKEKQLNEGLTYTVIKELKWR</sequence>
<evidence type="ECO:0000256" key="1">
    <source>
        <dbReference type="SAM" id="Phobius"/>
    </source>
</evidence>
<dbReference type="Proteomes" id="UP000234857">
    <property type="component" value="Unassembled WGS sequence"/>
</dbReference>
<accession>A0A2N5ZDF3</accession>
<protein>
    <submittedName>
        <fullName evidence="2">Uncharacterized protein</fullName>
    </submittedName>
</protein>
<keyword evidence="1" id="KW-1133">Transmembrane helix</keyword>
<comment type="caution">
    <text evidence="2">The sequence shown here is derived from an EMBL/GenBank/DDBJ whole genome shotgun (WGS) entry which is preliminary data.</text>
</comment>
<evidence type="ECO:0000313" key="3">
    <source>
        <dbReference type="Proteomes" id="UP000234857"/>
    </source>
</evidence>
<keyword evidence="1" id="KW-0812">Transmembrane</keyword>
<evidence type="ECO:0000313" key="2">
    <source>
        <dbReference type="EMBL" id="PLX16702.1"/>
    </source>
</evidence>
<gene>
    <name evidence="2" type="ORF">C0601_09500</name>
</gene>
<dbReference type="EMBL" id="PKTG01000107">
    <property type="protein sequence ID" value="PLX16702.1"/>
    <property type="molecule type" value="Genomic_DNA"/>
</dbReference>
<keyword evidence="1" id="KW-0472">Membrane</keyword>